<reference evidence="1" key="1">
    <citation type="submission" date="2021-02" db="EMBL/GenBank/DDBJ databases">
        <authorList>
            <person name="Nowell W R."/>
        </authorList>
    </citation>
    <scope>NUCLEOTIDE SEQUENCE</scope>
</reference>
<evidence type="ECO:0000313" key="1">
    <source>
        <dbReference type="EMBL" id="CAF5004137.1"/>
    </source>
</evidence>
<dbReference type="Proteomes" id="UP000663848">
    <property type="component" value="Unassembled WGS sequence"/>
</dbReference>
<dbReference type="AlphaFoldDB" id="A0A822A9N8"/>
<organism evidence="1 2">
    <name type="scientific">Rotaria socialis</name>
    <dbReference type="NCBI Taxonomy" id="392032"/>
    <lineage>
        <taxon>Eukaryota</taxon>
        <taxon>Metazoa</taxon>
        <taxon>Spiralia</taxon>
        <taxon>Gnathifera</taxon>
        <taxon>Rotifera</taxon>
        <taxon>Eurotatoria</taxon>
        <taxon>Bdelloidea</taxon>
        <taxon>Philodinida</taxon>
        <taxon>Philodinidae</taxon>
        <taxon>Rotaria</taxon>
    </lineage>
</organism>
<proteinExistence type="predicted"/>
<feature type="non-terminal residue" evidence="1">
    <location>
        <position position="198"/>
    </location>
</feature>
<protein>
    <submittedName>
        <fullName evidence="1">Uncharacterized protein</fullName>
    </submittedName>
</protein>
<feature type="non-terminal residue" evidence="1">
    <location>
        <position position="1"/>
    </location>
</feature>
<accession>A0A822A9N8</accession>
<sequence length="198" mass="23418">PTTNIESTKLNKELLASRQNYQSQPIITTNLTKRKRDISSQQLSSAIDLAIPKTTSSISIAQSSSKKMKNISEIMDNNSIINRNNNDTNKHINYRQPMYLTRSSSILYQILNKALNYSLKKKDEKQFINVRLQLLDQQYYLEMDRQLWQSYLDIGLQQHLWPDQFYTMAKTNDFDLCKQYVMNYMENNKKQLNHCQFE</sequence>
<evidence type="ECO:0000313" key="2">
    <source>
        <dbReference type="Proteomes" id="UP000663848"/>
    </source>
</evidence>
<comment type="caution">
    <text evidence="1">The sequence shown here is derived from an EMBL/GenBank/DDBJ whole genome shotgun (WGS) entry which is preliminary data.</text>
</comment>
<dbReference type="EMBL" id="CAJOBR010033667">
    <property type="protein sequence ID" value="CAF5004137.1"/>
    <property type="molecule type" value="Genomic_DNA"/>
</dbReference>
<gene>
    <name evidence="1" type="ORF">QYT958_LOCUS38440</name>
</gene>
<name>A0A822A9N8_9BILA</name>